<sequence>MFSFALMSFNCANKCIPVGLLYNFLNKYQNKDLYIIAVQEKKSNCGFQRALESKAKLIDYSLQVVQADSIVSNNLITAGIQKVTSFAINLYVLYKSHLRFSFKHDIINLTNTKGFSSLIVTHLDSNKQFVLTSAHLPFKGKEQDQGNGERMSALLRYSQQYPGKSLFLTGDLNFRRKILPDRSAAYDEGWRAAKALKFTNYTPDNYTCRVSENQDHTDLKSCKVRGCNTRCINSHKKPEYSNVYDCSKPDKKGQYTKTSHPRLPSYCDRIMIKNTNGVHITVDDNAVLAQDWVIKHFDKWESDHLPIYASGQITL</sequence>
<dbReference type="GO" id="GO:0004519">
    <property type="term" value="F:endonuclease activity"/>
    <property type="evidence" value="ECO:0007669"/>
    <property type="project" value="UniProtKB-KW"/>
</dbReference>
<keyword evidence="2" id="KW-0540">Nuclease</keyword>
<dbReference type="GO" id="GO:0016791">
    <property type="term" value="F:phosphatase activity"/>
    <property type="evidence" value="ECO:0007669"/>
    <property type="project" value="InterPro"/>
</dbReference>
<name>A0A2P0VP39_9VIRU</name>
<dbReference type="GO" id="GO:0046856">
    <property type="term" value="P:phosphatidylinositol dephosphorylation"/>
    <property type="evidence" value="ECO:0007669"/>
    <property type="project" value="InterPro"/>
</dbReference>
<keyword evidence="2" id="KW-0378">Hydrolase</keyword>
<organism evidence="2">
    <name type="scientific">Tetraselmis virus 1</name>
    <dbReference type="NCBI Taxonomy" id="2060617"/>
    <lineage>
        <taxon>Viruses</taxon>
        <taxon>Varidnaviria</taxon>
        <taxon>Bamfordvirae</taxon>
        <taxon>Nucleocytoviricota</taxon>
        <taxon>Megaviricetes</taxon>
        <taxon>Imitervirales</taxon>
        <taxon>Allomimiviridae</taxon>
        <taxon>Oceanusvirus</taxon>
        <taxon>Oceanusvirus kaneohense</taxon>
    </lineage>
</organism>
<dbReference type="InterPro" id="IPR000300">
    <property type="entry name" value="IPPc"/>
</dbReference>
<proteinExistence type="predicted"/>
<dbReference type="InterPro" id="IPR036691">
    <property type="entry name" value="Endo/exonu/phosph_ase_sf"/>
</dbReference>
<dbReference type="Proteomes" id="UP000244773">
    <property type="component" value="Segment"/>
</dbReference>
<reference evidence="2" key="1">
    <citation type="journal article" date="2018" name="Virology">
        <title>A giant virus infecting green algae encodes key fermentation genes.</title>
        <authorList>
            <person name="Schvarcz C.R."/>
            <person name="Steward G.F."/>
        </authorList>
    </citation>
    <scope>NUCLEOTIDE SEQUENCE [LARGE SCALE GENOMIC DNA]</scope>
</reference>
<gene>
    <name evidence="2" type="ORF">TetV_604</name>
</gene>
<dbReference type="GO" id="GO:0004527">
    <property type="term" value="F:exonuclease activity"/>
    <property type="evidence" value="ECO:0007669"/>
    <property type="project" value="UniProtKB-KW"/>
</dbReference>
<accession>A0A2P0VP39</accession>
<keyword evidence="3" id="KW-1185">Reference proteome</keyword>
<evidence type="ECO:0000259" key="1">
    <source>
        <dbReference type="Pfam" id="PF22669"/>
    </source>
</evidence>
<keyword evidence="2" id="KW-0255">Endonuclease</keyword>
<dbReference type="EMBL" id="KY322437">
    <property type="protein sequence ID" value="AUF82686.1"/>
    <property type="molecule type" value="Genomic_DNA"/>
</dbReference>
<evidence type="ECO:0000313" key="3">
    <source>
        <dbReference type="Proteomes" id="UP000244773"/>
    </source>
</evidence>
<feature type="domain" description="Inositol polyphosphate-related phosphatase" evidence="1">
    <location>
        <begin position="7"/>
        <end position="309"/>
    </location>
</feature>
<evidence type="ECO:0000313" key="2">
    <source>
        <dbReference type="EMBL" id="AUF82686.1"/>
    </source>
</evidence>
<protein>
    <submittedName>
        <fullName evidence="2">Endonuclease/exonuclease/phosphatase family protein</fullName>
    </submittedName>
</protein>
<keyword evidence="2" id="KW-0269">Exonuclease</keyword>
<dbReference type="SUPFAM" id="SSF56219">
    <property type="entry name" value="DNase I-like"/>
    <property type="match status" value="1"/>
</dbReference>
<dbReference type="Pfam" id="PF22669">
    <property type="entry name" value="Exo_endo_phos2"/>
    <property type="match status" value="1"/>
</dbReference>
<dbReference type="Gene3D" id="3.60.10.10">
    <property type="entry name" value="Endonuclease/exonuclease/phosphatase"/>
    <property type="match status" value="1"/>
</dbReference>